<reference evidence="2 3" key="2">
    <citation type="journal article" date="2016" name="Genome Announc.">
        <title>Complete Genome Sequence of the Highly Virulent Aeromonas schubertii Strain WL1483, Isolated from Diseased Snakehead Fish (Channa argus) in China.</title>
        <authorList>
            <person name="Liu L."/>
            <person name="Li N."/>
            <person name="Zhang D."/>
            <person name="Fu X."/>
            <person name="Shi C."/>
            <person name="Lin Q."/>
            <person name="Hao G."/>
        </authorList>
    </citation>
    <scope>NUCLEOTIDE SEQUENCE [LARGE SCALE GENOMIC DNA]</scope>
    <source>
        <strain evidence="2 3">WL1483</strain>
    </source>
</reference>
<gene>
    <name evidence="2" type="ORF">WL1483_3749</name>
</gene>
<reference evidence="3" key="1">
    <citation type="submission" date="2015-10" db="EMBL/GenBank/DDBJ databases">
        <title>Complete Genome Sequence of Aeromonas schubertii strain WL1483.</title>
        <authorList>
            <person name="Liu L."/>
        </authorList>
    </citation>
    <scope>NUCLEOTIDE SEQUENCE [LARGE SCALE GENOMIC DNA]</scope>
    <source>
        <strain evidence="3">WL1483</strain>
    </source>
</reference>
<name>A0A0S2SN65_9GAMM</name>
<evidence type="ECO:0000256" key="1">
    <source>
        <dbReference type="SAM" id="MobiDB-lite"/>
    </source>
</evidence>
<dbReference type="RefSeq" id="WP_060584949.1">
    <property type="nucleotide sequence ID" value="NZ_CP013067.1"/>
</dbReference>
<dbReference type="PATRIC" id="fig|652.5.peg.1393"/>
<evidence type="ECO:0000313" key="2">
    <source>
        <dbReference type="EMBL" id="ALP43168.1"/>
    </source>
</evidence>
<dbReference type="SUPFAM" id="SSF90257">
    <property type="entry name" value="Myosin rod fragments"/>
    <property type="match status" value="1"/>
</dbReference>
<dbReference type="KEGG" id="asr:WL1483_3749"/>
<protein>
    <submittedName>
        <fullName evidence="2">Uncharacterized protein</fullName>
    </submittedName>
</protein>
<evidence type="ECO:0000313" key="3">
    <source>
        <dbReference type="Proteomes" id="UP000058114"/>
    </source>
</evidence>
<sequence>MSQQSTHPLQHLMQDLQLRQHKLGEQMATFQALQQEIADLKTKAPHDPEAQQRLERLSRAMQQELRPLREQLGECMGRLQTHFTSLEASLKQPGSGSPAGTTAKAAPSLGRRFI</sequence>
<organism evidence="2 3">
    <name type="scientific">Aeromonas schubertii</name>
    <dbReference type="NCBI Taxonomy" id="652"/>
    <lineage>
        <taxon>Bacteria</taxon>
        <taxon>Pseudomonadati</taxon>
        <taxon>Pseudomonadota</taxon>
        <taxon>Gammaproteobacteria</taxon>
        <taxon>Aeromonadales</taxon>
        <taxon>Aeromonadaceae</taxon>
        <taxon>Aeromonas</taxon>
    </lineage>
</organism>
<feature type="region of interest" description="Disordered" evidence="1">
    <location>
        <begin position="88"/>
        <end position="114"/>
    </location>
</feature>
<proteinExistence type="predicted"/>
<dbReference type="EMBL" id="CP013067">
    <property type="protein sequence ID" value="ALP43168.1"/>
    <property type="molecule type" value="Genomic_DNA"/>
</dbReference>
<dbReference type="AlphaFoldDB" id="A0A0S2SN65"/>
<feature type="compositionally biased region" description="Polar residues" evidence="1">
    <location>
        <begin position="88"/>
        <end position="100"/>
    </location>
</feature>
<accession>A0A0S2SN65</accession>
<dbReference type="Proteomes" id="UP000058114">
    <property type="component" value="Chromosome"/>
</dbReference>